<name>A0A2C9JB97_BIOGL</name>
<feature type="signal peptide" evidence="2">
    <location>
        <begin position="1"/>
        <end position="20"/>
    </location>
</feature>
<feature type="region of interest" description="Disordered" evidence="1">
    <location>
        <begin position="384"/>
        <end position="445"/>
    </location>
</feature>
<organism evidence="3 4">
    <name type="scientific">Biomphalaria glabrata</name>
    <name type="common">Bloodfluke planorb</name>
    <name type="synonym">Freshwater snail</name>
    <dbReference type="NCBI Taxonomy" id="6526"/>
    <lineage>
        <taxon>Eukaryota</taxon>
        <taxon>Metazoa</taxon>
        <taxon>Spiralia</taxon>
        <taxon>Lophotrochozoa</taxon>
        <taxon>Mollusca</taxon>
        <taxon>Gastropoda</taxon>
        <taxon>Heterobranchia</taxon>
        <taxon>Euthyneura</taxon>
        <taxon>Panpulmonata</taxon>
        <taxon>Hygrophila</taxon>
        <taxon>Lymnaeoidea</taxon>
        <taxon>Planorbidae</taxon>
        <taxon>Biomphalaria</taxon>
    </lineage>
</organism>
<dbReference type="EnsemblMetazoa" id="BGLB000022-RC">
    <property type="protein sequence ID" value="BGLB000022-PC"/>
    <property type="gene ID" value="BGLB000022"/>
</dbReference>
<proteinExistence type="predicted"/>
<dbReference type="Proteomes" id="UP000076420">
    <property type="component" value="Unassembled WGS sequence"/>
</dbReference>
<feature type="compositionally biased region" description="Basic and acidic residues" evidence="1">
    <location>
        <begin position="407"/>
        <end position="421"/>
    </location>
</feature>
<keyword evidence="2" id="KW-0732">Signal</keyword>
<reference evidence="3" key="1">
    <citation type="submission" date="2020-05" db="UniProtKB">
        <authorList>
            <consortium name="EnsemblMetazoa"/>
        </authorList>
    </citation>
    <scope>IDENTIFICATION</scope>
    <source>
        <strain evidence="3">BB02</strain>
    </source>
</reference>
<evidence type="ECO:0000313" key="4">
    <source>
        <dbReference type="Proteomes" id="UP000076420"/>
    </source>
</evidence>
<feature type="compositionally biased region" description="Low complexity" evidence="1">
    <location>
        <begin position="49"/>
        <end position="62"/>
    </location>
</feature>
<feature type="compositionally biased region" description="Basic and acidic residues" evidence="1">
    <location>
        <begin position="154"/>
        <end position="168"/>
    </location>
</feature>
<evidence type="ECO:0000256" key="2">
    <source>
        <dbReference type="SAM" id="SignalP"/>
    </source>
</evidence>
<feature type="region of interest" description="Disordered" evidence="1">
    <location>
        <begin position="136"/>
        <end position="168"/>
    </location>
</feature>
<accession>A0A2C9JB97</accession>
<evidence type="ECO:0000313" key="3">
    <source>
        <dbReference type="EnsemblMetazoa" id="BGLB000022-PC"/>
    </source>
</evidence>
<sequence length="721" mass="80363">MRHYILLAVLLCSYLDTSLTETAKSLSDTPTASAKEISITNIEQQATKADSPGASGSASGKSYFQNADAHSEIEPALGDASDIGDESQLDSIPGRSGFNAYGIVDPNAITEEESGVSNTQPGEMWTIPLTLWIPEDSTKNGEVSTNDNPVDDYLDSKESSQENVDKRPFDRIGTSSFTSFGKRPFDRIGTSAFTSFGKRPFDRIGNSAFASFGKRPFDRIGNSAFASFGKRPFDRIGNSAFTSFGKRPFDRIGNSAFTSFGKRPFDRIGNSAFTTFGKRPFDRIGTSVFTSFGKRPFDRIGNSAFTTFGKRPFDRIGSSAFTSFGKRPFDRIGTSAITSFGKRPFDRIGNSAFTTFGKRPFDRIGSSAFTSFGKRPFDRIGTSSFTSFGKREDEEGAENFEVTSVNHLEDAGNAKMKEASNKDNSSLRKKRALESNSKTERKEAAIVKREAEKRTAEGELTLSMVANNADLSGPISKRFSGTFNRFDNEGDDNSNEISSDKLDEFLNKRRFDSISDSSAFNHFGKRRFDRISKNSQFNPFGKRRLDRISSISGFGKFGKRKFDSIADGSRFSSFGKRRFDRISSGFSHFGKRRFDRIDRGSAFSRFGKRNYPFNLGKSSFDRIDKNSAFNAFGKRDWEPVMIDENMLEPTYSQDLDLVPENSRSFSKPFKVLIDSPWPEQHINNAIEGLGYHDDEAEKGLTDMDESSDEEAKQLVKYLLNL</sequence>
<feature type="chain" id="PRO_5012654799" evidence="2">
    <location>
        <begin position="21"/>
        <end position="721"/>
    </location>
</feature>
<gene>
    <name evidence="3" type="primary">106053141</name>
</gene>
<dbReference type="VEuPathDB" id="VectorBase:BGLB000022"/>
<feature type="region of interest" description="Disordered" evidence="1">
    <location>
        <begin position="43"/>
        <end position="62"/>
    </location>
</feature>
<evidence type="ECO:0000256" key="1">
    <source>
        <dbReference type="SAM" id="MobiDB-lite"/>
    </source>
</evidence>
<protein>
    <submittedName>
        <fullName evidence="3">Uncharacterized protein</fullName>
    </submittedName>
</protein>
<dbReference type="VEuPathDB" id="VectorBase:BGLAX_047759"/>
<dbReference type="AlphaFoldDB" id="A0A2C9JB97"/>